<organism evidence="6 7">
    <name type="scientific">Psylliodes chrysocephalus</name>
    <dbReference type="NCBI Taxonomy" id="3402493"/>
    <lineage>
        <taxon>Eukaryota</taxon>
        <taxon>Metazoa</taxon>
        <taxon>Ecdysozoa</taxon>
        <taxon>Arthropoda</taxon>
        <taxon>Hexapoda</taxon>
        <taxon>Insecta</taxon>
        <taxon>Pterygota</taxon>
        <taxon>Neoptera</taxon>
        <taxon>Endopterygota</taxon>
        <taxon>Coleoptera</taxon>
        <taxon>Polyphaga</taxon>
        <taxon>Cucujiformia</taxon>
        <taxon>Chrysomeloidea</taxon>
        <taxon>Chrysomelidae</taxon>
        <taxon>Galerucinae</taxon>
        <taxon>Alticini</taxon>
        <taxon>Psylliodes</taxon>
    </lineage>
</organism>
<evidence type="ECO:0000256" key="1">
    <source>
        <dbReference type="ARBA" id="ARBA00006019"/>
    </source>
</evidence>
<dbReference type="OrthoDB" id="27073at2759"/>
<dbReference type="SUPFAM" id="SSF74788">
    <property type="entry name" value="Cullin repeat-like"/>
    <property type="match status" value="1"/>
</dbReference>
<proteinExistence type="inferred from homology"/>
<dbReference type="Pfam" id="PF10557">
    <property type="entry name" value="Cullin_Nedd8"/>
    <property type="match status" value="1"/>
</dbReference>
<dbReference type="Gene3D" id="1.10.10.10">
    <property type="entry name" value="Winged helix-like DNA-binding domain superfamily/Winged helix DNA-binding domain"/>
    <property type="match status" value="1"/>
</dbReference>
<dbReference type="SMART" id="SM00182">
    <property type="entry name" value="CULLIN"/>
    <property type="match status" value="1"/>
</dbReference>
<dbReference type="Gene3D" id="1.20.1310.10">
    <property type="entry name" value="Cullin Repeats"/>
    <property type="match status" value="4"/>
</dbReference>
<sequence length="724" mass="84566">MLLLTPKMTLTRKTLVIKNFHQNENNTKSIHTAIRSLQIDLNSILKSQPRKLSLQELFSVVENLHSTHRNLLYNKLKDILEDVLMEKLEQLNKNGEDLLVTINNVWTEFCKNVCTIKNIFLNCDRSSQNLNKYNTVHQLTTGLFKTIIILNPKVKNALTDNIITLIQYQRRGNEIDTYLLKSVLEMLSDLQVYSDIFQIEFLKNSNIFYADEGNILINMIDVRTYLKHCQARIKEEQEKSKFYQNKYTSSAVLEILNQNLIKDHLKEILENVFKLLDKKEIGNTDLLILYNLVKKVLLGLKSLTEFFIEYIMKRGTYIVSRPDNEKTMIQELLDFKDELDNMVERGFKGNESFTDIIRNCFVRFINSKQNKPAQLLAKYIDIKLRSKDLSEEELENILNKVMVLFRYIQGKDIFEAFYKKDLAKRLLLGKSTSQDAEDSMIGKLKVECGAGFTSKIEGMFKDINISQSMNNAFKQHLFHICSTITSDLCINVLTSSFWPNYPIYKVNLPSELVNYQVIFQKFYSINHNGRKLVWQPNLGHCIVKAVFESGNKELQVSLFQAIVLLLFNESNKLTFSEIHELTNIDIEELKRTLISLACTKNRVLLKQSKNREIEADETFCINNKFSDKLFRVKINQIQLKETVEDQQAIEKSVLADRQFQIDAAIVRILKNKKKISHNELISELFNNLDIPVKPYDLKKRIELLIEREYMERDKDDPTNYIYIA</sequence>
<dbReference type="InterPro" id="IPR001373">
    <property type="entry name" value="Cullin_N"/>
</dbReference>
<dbReference type="FunFam" id="1.10.10.10:FF:000050">
    <property type="entry name" value="Cullin 4B"/>
    <property type="match status" value="1"/>
</dbReference>
<dbReference type="InterPro" id="IPR036388">
    <property type="entry name" value="WH-like_DNA-bd_sf"/>
</dbReference>
<dbReference type="SUPFAM" id="SSF46785">
    <property type="entry name" value="Winged helix' DNA-binding domain"/>
    <property type="match status" value="1"/>
</dbReference>
<evidence type="ECO:0000313" key="6">
    <source>
        <dbReference type="EMBL" id="CAH1112547.1"/>
    </source>
</evidence>
<dbReference type="GO" id="GO:0031625">
    <property type="term" value="F:ubiquitin protein ligase binding"/>
    <property type="evidence" value="ECO:0007669"/>
    <property type="project" value="InterPro"/>
</dbReference>
<dbReference type="InterPro" id="IPR016157">
    <property type="entry name" value="Cullin_CS"/>
</dbReference>
<dbReference type="InterPro" id="IPR036317">
    <property type="entry name" value="Cullin_homology_sf"/>
</dbReference>
<dbReference type="AlphaFoldDB" id="A0A9P0D1P0"/>
<dbReference type="Pfam" id="PF26557">
    <property type="entry name" value="Cullin_AB"/>
    <property type="match status" value="1"/>
</dbReference>
<reference evidence="6" key="1">
    <citation type="submission" date="2022-01" db="EMBL/GenBank/DDBJ databases">
        <authorList>
            <person name="King R."/>
        </authorList>
    </citation>
    <scope>NUCLEOTIDE SEQUENCE</scope>
</reference>
<dbReference type="GO" id="GO:0031461">
    <property type="term" value="C:cullin-RING ubiquitin ligase complex"/>
    <property type="evidence" value="ECO:0007669"/>
    <property type="project" value="InterPro"/>
</dbReference>
<dbReference type="SUPFAM" id="SSF75632">
    <property type="entry name" value="Cullin homology domain"/>
    <property type="match status" value="1"/>
</dbReference>
<dbReference type="PROSITE" id="PS50069">
    <property type="entry name" value="CULLIN_2"/>
    <property type="match status" value="1"/>
</dbReference>
<gene>
    <name evidence="6" type="ORF">PSYICH_LOCUS12925</name>
</gene>
<evidence type="ECO:0000256" key="4">
    <source>
        <dbReference type="RuleBase" id="RU003829"/>
    </source>
</evidence>
<dbReference type="GO" id="GO:0006511">
    <property type="term" value="P:ubiquitin-dependent protein catabolic process"/>
    <property type="evidence" value="ECO:0007669"/>
    <property type="project" value="InterPro"/>
</dbReference>
<dbReference type="Proteomes" id="UP001153636">
    <property type="component" value="Chromosome 6"/>
</dbReference>
<accession>A0A9P0D1P0</accession>
<evidence type="ECO:0000256" key="2">
    <source>
        <dbReference type="ARBA" id="ARBA00022843"/>
    </source>
</evidence>
<dbReference type="FunFam" id="3.30.230.130:FF:000001">
    <property type="entry name" value="Cullin 4A"/>
    <property type="match status" value="1"/>
</dbReference>
<feature type="domain" description="Cullin family profile" evidence="5">
    <location>
        <begin position="371"/>
        <end position="597"/>
    </location>
</feature>
<dbReference type="InterPro" id="IPR016159">
    <property type="entry name" value="Cullin_repeat-like_dom_sf"/>
</dbReference>
<dbReference type="Pfam" id="PF00888">
    <property type="entry name" value="Cullin"/>
    <property type="match status" value="1"/>
</dbReference>
<dbReference type="InterPro" id="IPR016158">
    <property type="entry name" value="Cullin_homology"/>
</dbReference>
<dbReference type="Gene3D" id="3.30.230.130">
    <property type="entry name" value="Cullin, Chain C, Domain 2"/>
    <property type="match status" value="1"/>
</dbReference>
<dbReference type="InterPro" id="IPR059120">
    <property type="entry name" value="Cullin-like_AB"/>
</dbReference>
<dbReference type="EMBL" id="OV651818">
    <property type="protein sequence ID" value="CAH1112547.1"/>
    <property type="molecule type" value="Genomic_DNA"/>
</dbReference>
<dbReference type="InterPro" id="IPR045093">
    <property type="entry name" value="Cullin"/>
</dbReference>
<evidence type="ECO:0000256" key="3">
    <source>
        <dbReference type="PROSITE-ProRule" id="PRU00330"/>
    </source>
</evidence>
<keyword evidence="2" id="KW-0832">Ubl conjugation</keyword>
<dbReference type="InterPro" id="IPR019559">
    <property type="entry name" value="Cullin_neddylation_domain"/>
</dbReference>
<protein>
    <recommendedName>
        <fullName evidence="5">Cullin family profile domain-containing protein</fullName>
    </recommendedName>
</protein>
<dbReference type="FunFam" id="1.20.1310.10:FF:000003">
    <property type="entry name" value="Cullin 4A"/>
    <property type="match status" value="1"/>
</dbReference>
<dbReference type="SMART" id="SM00884">
    <property type="entry name" value="Cullin_Nedd8"/>
    <property type="match status" value="1"/>
</dbReference>
<evidence type="ECO:0000313" key="7">
    <source>
        <dbReference type="Proteomes" id="UP001153636"/>
    </source>
</evidence>
<dbReference type="InterPro" id="IPR036390">
    <property type="entry name" value="WH_DNA-bd_sf"/>
</dbReference>
<evidence type="ECO:0000259" key="5">
    <source>
        <dbReference type="PROSITE" id="PS50069"/>
    </source>
</evidence>
<keyword evidence="7" id="KW-1185">Reference proteome</keyword>
<dbReference type="FunFam" id="1.20.1310.10:FF:000001">
    <property type="entry name" value="Cullin 3"/>
    <property type="match status" value="1"/>
</dbReference>
<name>A0A9P0D1P0_9CUCU</name>
<dbReference type="PANTHER" id="PTHR11932">
    <property type="entry name" value="CULLIN"/>
    <property type="match status" value="1"/>
</dbReference>
<comment type="similarity">
    <text evidence="1 3 4">Belongs to the cullin family.</text>
</comment>
<dbReference type="PROSITE" id="PS01256">
    <property type="entry name" value="CULLIN_1"/>
    <property type="match status" value="1"/>
</dbReference>